<dbReference type="InterPro" id="IPR050796">
    <property type="entry name" value="SCF_F-box_component"/>
</dbReference>
<dbReference type="SUPFAM" id="SSF81383">
    <property type="entry name" value="F-box domain"/>
    <property type="match status" value="1"/>
</dbReference>
<feature type="domain" description="F-box" evidence="1">
    <location>
        <begin position="1"/>
        <end position="45"/>
    </location>
</feature>
<sequence length="406" mass="45791">MENLTLPTVIVEEILAKLPNKSIHRFRQVSKSWSSFLVSLEFQKLRNNKSTPPETKLQKILRCSTVDDGHVIESLGCLGDGEDPVLLQFPTDKFVRFLGSCNGLVCVAVGDNESGVEEIVVWNPFTGICRKLQDIDHDGRICACGFGYDSEADDYKVFIASKPALDGAVAKIFSFLKMKNKTRVDIFSLRTGSWKEVEATGGNYVEHIAEEHAVGLFLNGALHWEVWAGRKTKIVGFDLAKEKFYDVSVLVLPQELVLHVEDPVLRRLRCKRLGVVGEYLCMSFFGRSGDIVLWVVYVMEEYCNGGSWVEFFGYVPFGCVGSIYFMRDFIPQAVKYGGYMVLHFPGGVQHILKYDNLEESDASVGLISKEKFVIKLIKFSEYRESIAYTEAFTSPYAPLEFKQLQV</sequence>
<gene>
    <name evidence="2" type="ORF">Tsubulata_035249</name>
</gene>
<dbReference type="Pfam" id="PF07734">
    <property type="entry name" value="FBA_1"/>
    <property type="match status" value="1"/>
</dbReference>
<dbReference type="OrthoDB" id="994427at2759"/>
<reference evidence="2" key="1">
    <citation type="submission" date="2022-02" db="EMBL/GenBank/DDBJ databases">
        <authorList>
            <person name="Henning P.M."/>
            <person name="McCubbin A.G."/>
            <person name="Shore J.S."/>
        </authorList>
    </citation>
    <scope>NUCLEOTIDE SEQUENCE</scope>
    <source>
        <strain evidence="2">F60SS</strain>
        <tissue evidence="2">Leaves</tissue>
    </source>
</reference>
<organism evidence="2 3">
    <name type="scientific">Turnera subulata</name>
    <dbReference type="NCBI Taxonomy" id="218843"/>
    <lineage>
        <taxon>Eukaryota</taxon>
        <taxon>Viridiplantae</taxon>
        <taxon>Streptophyta</taxon>
        <taxon>Embryophyta</taxon>
        <taxon>Tracheophyta</taxon>
        <taxon>Spermatophyta</taxon>
        <taxon>Magnoliopsida</taxon>
        <taxon>eudicotyledons</taxon>
        <taxon>Gunneridae</taxon>
        <taxon>Pentapetalae</taxon>
        <taxon>rosids</taxon>
        <taxon>fabids</taxon>
        <taxon>Malpighiales</taxon>
        <taxon>Passifloraceae</taxon>
        <taxon>Turnera</taxon>
    </lineage>
</organism>
<evidence type="ECO:0000259" key="1">
    <source>
        <dbReference type="PROSITE" id="PS50181"/>
    </source>
</evidence>
<name>A0A9Q0F5D4_9ROSI</name>
<dbReference type="InterPro" id="IPR001810">
    <property type="entry name" value="F-box_dom"/>
</dbReference>
<dbReference type="NCBIfam" id="TIGR01640">
    <property type="entry name" value="F_box_assoc_1"/>
    <property type="match status" value="1"/>
</dbReference>
<keyword evidence="3" id="KW-1185">Reference proteome</keyword>
<reference evidence="2" key="2">
    <citation type="journal article" date="2023" name="Plants (Basel)">
        <title>Annotation of the Turnera subulata (Passifloraceae) Draft Genome Reveals the S-Locus Evolved after the Divergence of Turneroideae from Passifloroideae in a Stepwise Manner.</title>
        <authorList>
            <person name="Henning P.M."/>
            <person name="Roalson E.H."/>
            <person name="Mir W."/>
            <person name="McCubbin A.G."/>
            <person name="Shore J.S."/>
        </authorList>
    </citation>
    <scope>NUCLEOTIDE SEQUENCE</scope>
    <source>
        <strain evidence="2">F60SS</strain>
    </source>
</reference>
<dbReference type="PANTHER" id="PTHR31672:SF13">
    <property type="entry name" value="F-BOX PROTEIN CPR30-LIKE"/>
    <property type="match status" value="1"/>
</dbReference>
<dbReference type="InterPro" id="IPR036047">
    <property type="entry name" value="F-box-like_dom_sf"/>
</dbReference>
<protein>
    <recommendedName>
        <fullName evidence="1">F-box domain-containing protein</fullName>
    </recommendedName>
</protein>
<evidence type="ECO:0000313" key="2">
    <source>
        <dbReference type="EMBL" id="KAJ4824997.1"/>
    </source>
</evidence>
<dbReference type="Pfam" id="PF00646">
    <property type="entry name" value="F-box"/>
    <property type="match status" value="1"/>
</dbReference>
<dbReference type="Proteomes" id="UP001141552">
    <property type="component" value="Unassembled WGS sequence"/>
</dbReference>
<accession>A0A9Q0F5D4</accession>
<dbReference type="PROSITE" id="PS50181">
    <property type="entry name" value="FBOX"/>
    <property type="match status" value="1"/>
</dbReference>
<dbReference type="SMART" id="SM00256">
    <property type="entry name" value="FBOX"/>
    <property type="match status" value="1"/>
</dbReference>
<dbReference type="PANTHER" id="PTHR31672">
    <property type="entry name" value="BNACNNG10540D PROTEIN"/>
    <property type="match status" value="1"/>
</dbReference>
<comment type="caution">
    <text evidence="2">The sequence shown here is derived from an EMBL/GenBank/DDBJ whole genome shotgun (WGS) entry which is preliminary data.</text>
</comment>
<dbReference type="InterPro" id="IPR017451">
    <property type="entry name" value="F-box-assoc_interact_dom"/>
</dbReference>
<dbReference type="EMBL" id="JAKUCV010007039">
    <property type="protein sequence ID" value="KAJ4824997.1"/>
    <property type="molecule type" value="Genomic_DNA"/>
</dbReference>
<evidence type="ECO:0000313" key="3">
    <source>
        <dbReference type="Proteomes" id="UP001141552"/>
    </source>
</evidence>
<dbReference type="AlphaFoldDB" id="A0A9Q0F5D4"/>
<dbReference type="InterPro" id="IPR006527">
    <property type="entry name" value="F-box-assoc_dom_typ1"/>
</dbReference>
<proteinExistence type="predicted"/>